<proteinExistence type="inferred from homology"/>
<feature type="transmembrane region" description="Helical" evidence="10">
    <location>
        <begin position="119"/>
        <end position="137"/>
    </location>
</feature>
<keyword evidence="10" id="KW-1133">Transmembrane helix</keyword>
<dbReference type="NCBIfam" id="TIGR00493">
    <property type="entry name" value="clpP"/>
    <property type="match status" value="1"/>
</dbReference>
<dbReference type="NCBIfam" id="NF001368">
    <property type="entry name" value="PRK00277.1"/>
    <property type="match status" value="1"/>
</dbReference>
<feature type="active site" evidence="7">
    <location>
        <position position="297"/>
    </location>
</feature>
<dbReference type="CDD" id="cd07017">
    <property type="entry name" value="S14_ClpP_2"/>
    <property type="match status" value="1"/>
</dbReference>
<keyword evidence="4 8" id="KW-0378">Hydrolase</keyword>
<dbReference type="InterPro" id="IPR001907">
    <property type="entry name" value="ClpP"/>
</dbReference>
<evidence type="ECO:0000313" key="11">
    <source>
        <dbReference type="EMBL" id="CAD9020483.1"/>
    </source>
</evidence>
<dbReference type="AlphaFoldDB" id="A0A7S1NHN6"/>
<dbReference type="GO" id="GO:0009368">
    <property type="term" value="C:endopeptidase Clp complex"/>
    <property type="evidence" value="ECO:0007669"/>
    <property type="project" value="TreeGrafter"/>
</dbReference>
<keyword evidence="10" id="KW-0472">Membrane</keyword>
<dbReference type="HAMAP" id="MF_00444">
    <property type="entry name" value="ClpP"/>
    <property type="match status" value="1"/>
</dbReference>
<dbReference type="InterPro" id="IPR029045">
    <property type="entry name" value="ClpP/crotonase-like_dom_sf"/>
</dbReference>
<evidence type="ECO:0000256" key="8">
    <source>
        <dbReference type="RuleBase" id="RU000549"/>
    </source>
</evidence>
<dbReference type="PRINTS" id="PR00127">
    <property type="entry name" value="CLPPROTEASEP"/>
</dbReference>
<comment type="similarity">
    <text evidence="1 9">Belongs to the peptidase S14 family.</text>
</comment>
<keyword evidence="2" id="KW-0963">Cytoplasm</keyword>
<evidence type="ECO:0000256" key="10">
    <source>
        <dbReference type="SAM" id="Phobius"/>
    </source>
</evidence>
<evidence type="ECO:0000256" key="4">
    <source>
        <dbReference type="ARBA" id="ARBA00022801"/>
    </source>
</evidence>
<sequence length="401" mass="42599">MPMERAVLLPTETYGASSSSSNSKRVLAVLAAGIAGCAFVLVVLTVRDASASLWTATASAPTPTVRGVPQLVPAQRLTAVNTRLYDAPRAGSQVVAPVPEDVSPFLLPKPEAALGAQNWSFLTLGAVSFLGAMVAFWRKATTRDSTDIAMAYGAGFVQQPGDNVPRTGETVAPSGGLVPMVVEQTARGERSYDIFSRLLKERVIFCVGGVEDNMANLIVAQLLFLESEDPEKDIFLYINSPGGSVTAGMAIYDTMQFIKPNVATLCLGQACSMGAFLLAGGHPGKRYCLPNSRVMIHQPLGGYQGQASDMLIHAQEILKIRTTLNEALAKHCNKDISIIEKDTDRDNFMSAEEAKAYGLIDEILERREEVKAAAAAVNSGSMYSTNTGGSGWEPSTGGATM</sequence>
<evidence type="ECO:0000256" key="9">
    <source>
        <dbReference type="RuleBase" id="RU003567"/>
    </source>
</evidence>
<dbReference type="SUPFAM" id="SSF52096">
    <property type="entry name" value="ClpP/crotonase"/>
    <property type="match status" value="1"/>
</dbReference>
<dbReference type="Gene3D" id="3.90.226.10">
    <property type="entry name" value="2-enoyl-CoA Hydratase, Chain A, domain 1"/>
    <property type="match status" value="1"/>
</dbReference>
<dbReference type="InterPro" id="IPR018215">
    <property type="entry name" value="ClpP_Ser_AS"/>
</dbReference>
<dbReference type="PROSITE" id="PS00381">
    <property type="entry name" value="CLP_PROTEASE_SER"/>
    <property type="match status" value="1"/>
</dbReference>
<evidence type="ECO:0000256" key="2">
    <source>
        <dbReference type="ARBA" id="ARBA00022490"/>
    </source>
</evidence>
<dbReference type="InterPro" id="IPR033135">
    <property type="entry name" value="ClpP_His_AS"/>
</dbReference>
<keyword evidence="5 8" id="KW-0720">Serine protease</keyword>
<evidence type="ECO:0000256" key="6">
    <source>
        <dbReference type="PROSITE-ProRule" id="PRU10085"/>
    </source>
</evidence>
<dbReference type="EMBL" id="HBGA01084803">
    <property type="protein sequence ID" value="CAD9020483.1"/>
    <property type="molecule type" value="Transcribed_RNA"/>
</dbReference>
<protein>
    <recommendedName>
        <fullName evidence="9">ATP-dependent Clp protease proteolytic subunit</fullName>
        <ecNumber evidence="8">3.4.21.92</ecNumber>
    </recommendedName>
</protein>
<evidence type="ECO:0000256" key="5">
    <source>
        <dbReference type="ARBA" id="ARBA00022825"/>
    </source>
</evidence>
<feature type="transmembrane region" description="Helical" evidence="10">
    <location>
        <begin position="26"/>
        <end position="46"/>
    </location>
</feature>
<dbReference type="NCBIfam" id="NF009205">
    <property type="entry name" value="PRK12553.1"/>
    <property type="match status" value="1"/>
</dbReference>
<gene>
    <name evidence="11" type="ORF">EGYM00392_LOCUS31597</name>
</gene>
<dbReference type="GO" id="GO:0004252">
    <property type="term" value="F:serine-type endopeptidase activity"/>
    <property type="evidence" value="ECO:0007669"/>
    <property type="project" value="UniProtKB-EC"/>
</dbReference>
<evidence type="ECO:0000256" key="1">
    <source>
        <dbReference type="ARBA" id="ARBA00007039"/>
    </source>
</evidence>
<evidence type="ECO:0000256" key="7">
    <source>
        <dbReference type="PROSITE-ProRule" id="PRU10086"/>
    </source>
</evidence>
<keyword evidence="10" id="KW-0812">Transmembrane</keyword>
<dbReference type="EC" id="3.4.21.92" evidence="8"/>
<dbReference type="PANTHER" id="PTHR10381:SF70">
    <property type="entry name" value="ATP-DEPENDENT CLP PROTEASE PROTEOLYTIC SUBUNIT"/>
    <property type="match status" value="1"/>
</dbReference>
<name>A0A7S1NHN6_9EUGL</name>
<dbReference type="GO" id="GO:0051117">
    <property type="term" value="F:ATPase binding"/>
    <property type="evidence" value="ECO:0007669"/>
    <property type="project" value="TreeGrafter"/>
</dbReference>
<dbReference type="FunFam" id="3.90.226.10:FF:000001">
    <property type="entry name" value="ATP-dependent Clp protease proteolytic subunit"/>
    <property type="match status" value="1"/>
</dbReference>
<organism evidence="11">
    <name type="scientific">Eutreptiella gymnastica</name>
    <dbReference type="NCBI Taxonomy" id="73025"/>
    <lineage>
        <taxon>Eukaryota</taxon>
        <taxon>Discoba</taxon>
        <taxon>Euglenozoa</taxon>
        <taxon>Euglenida</taxon>
        <taxon>Spirocuta</taxon>
        <taxon>Euglenophyceae</taxon>
        <taxon>Eutreptiales</taxon>
        <taxon>Eutreptiaceae</taxon>
        <taxon>Eutreptiella</taxon>
    </lineage>
</organism>
<dbReference type="PANTHER" id="PTHR10381">
    <property type="entry name" value="ATP-DEPENDENT CLP PROTEASE PROTEOLYTIC SUBUNIT"/>
    <property type="match status" value="1"/>
</dbReference>
<feature type="active site" evidence="6">
    <location>
        <position position="272"/>
    </location>
</feature>
<dbReference type="InterPro" id="IPR023562">
    <property type="entry name" value="ClpP/TepA"/>
</dbReference>
<dbReference type="Pfam" id="PF00574">
    <property type="entry name" value="CLP_protease"/>
    <property type="match status" value="1"/>
</dbReference>
<evidence type="ECO:0000256" key="3">
    <source>
        <dbReference type="ARBA" id="ARBA00022670"/>
    </source>
</evidence>
<dbReference type="PROSITE" id="PS00382">
    <property type="entry name" value="CLP_PROTEASE_HIS"/>
    <property type="match status" value="1"/>
</dbReference>
<accession>A0A7S1NHN6</accession>
<dbReference type="GO" id="GO:0004176">
    <property type="term" value="F:ATP-dependent peptidase activity"/>
    <property type="evidence" value="ECO:0007669"/>
    <property type="project" value="InterPro"/>
</dbReference>
<keyword evidence="3 8" id="KW-0645">Protease</keyword>
<dbReference type="GO" id="GO:0006515">
    <property type="term" value="P:protein quality control for misfolded or incompletely synthesized proteins"/>
    <property type="evidence" value="ECO:0007669"/>
    <property type="project" value="TreeGrafter"/>
</dbReference>
<reference evidence="11" key="1">
    <citation type="submission" date="2021-01" db="EMBL/GenBank/DDBJ databases">
        <authorList>
            <person name="Corre E."/>
            <person name="Pelletier E."/>
            <person name="Niang G."/>
            <person name="Scheremetjew M."/>
            <person name="Finn R."/>
            <person name="Kale V."/>
            <person name="Holt S."/>
            <person name="Cochrane G."/>
            <person name="Meng A."/>
            <person name="Brown T."/>
            <person name="Cohen L."/>
        </authorList>
    </citation>
    <scope>NUCLEOTIDE SEQUENCE</scope>
    <source>
        <strain evidence="11">NIES-381</strain>
    </source>
</reference>